<proteinExistence type="predicted"/>
<name>T1KIG3_TETUR</name>
<sequence length="40" mass="4428">MSNVLHSYLEPVDINLNGHLRISSLTTIAKHMLNPSAINL</sequence>
<dbReference type="EnsemblMetazoa" id="tetur12g01260.1">
    <property type="protein sequence ID" value="tetur12g01260.1"/>
    <property type="gene ID" value="tetur12g01260"/>
</dbReference>
<organism evidence="1 2">
    <name type="scientific">Tetranychus urticae</name>
    <name type="common">Two-spotted spider mite</name>
    <dbReference type="NCBI Taxonomy" id="32264"/>
    <lineage>
        <taxon>Eukaryota</taxon>
        <taxon>Metazoa</taxon>
        <taxon>Ecdysozoa</taxon>
        <taxon>Arthropoda</taxon>
        <taxon>Chelicerata</taxon>
        <taxon>Arachnida</taxon>
        <taxon>Acari</taxon>
        <taxon>Acariformes</taxon>
        <taxon>Trombidiformes</taxon>
        <taxon>Prostigmata</taxon>
        <taxon>Eleutherengona</taxon>
        <taxon>Raphignathae</taxon>
        <taxon>Tetranychoidea</taxon>
        <taxon>Tetranychidae</taxon>
        <taxon>Tetranychus</taxon>
    </lineage>
</organism>
<dbReference type="HOGENOM" id="CLU_3300013_0_0_1"/>
<reference evidence="1" key="2">
    <citation type="submission" date="2015-06" db="UniProtKB">
        <authorList>
            <consortium name="EnsemblMetazoa"/>
        </authorList>
    </citation>
    <scope>IDENTIFICATION</scope>
</reference>
<evidence type="ECO:0000313" key="1">
    <source>
        <dbReference type="EnsemblMetazoa" id="tetur12g01260.1"/>
    </source>
</evidence>
<dbReference type="EMBL" id="CAEY01000113">
    <property type="status" value="NOT_ANNOTATED_CDS"/>
    <property type="molecule type" value="Genomic_DNA"/>
</dbReference>
<dbReference type="Proteomes" id="UP000015104">
    <property type="component" value="Unassembled WGS sequence"/>
</dbReference>
<reference evidence="2" key="1">
    <citation type="submission" date="2011-08" db="EMBL/GenBank/DDBJ databases">
        <authorList>
            <person name="Rombauts S."/>
        </authorList>
    </citation>
    <scope>NUCLEOTIDE SEQUENCE</scope>
    <source>
        <strain evidence="2">London</strain>
    </source>
</reference>
<accession>T1KIG3</accession>
<evidence type="ECO:0000313" key="2">
    <source>
        <dbReference type="Proteomes" id="UP000015104"/>
    </source>
</evidence>
<protein>
    <submittedName>
        <fullName evidence="1">Uncharacterized protein</fullName>
    </submittedName>
</protein>
<keyword evidence="2" id="KW-1185">Reference proteome</keyword>
<dbReference type="AlphaFoldDB" id="T1KIG3"/>